<name>A0A1I2B2Y8_9ACTN</name>
<organism evidence="4 5">
    <name type="scientific">Actinopolyspora alba</name>
    <dbReference type="NCBI Taxonomy" id="673379"/>
    <lineage>
        <taxon>Bacteria</taxon>
        <taxon>Bacillati</taxon>
        <taxon>Actinomycetota</taxon>
        <taxon>Actinomycetes</taxon>
        <taxon>Actinopolysporales</taxon>
        <taxon>Actinopolysporaceae</taxon>
        <taxon>Actinopolyspora</taxon>
        <taxon>Actinopolyspora alba group</taxon>
    </lineage>
</organism>
<feature type="transmembrane region" description="Helical" evidence="2">
    <location>
        <begin position="98"/>
        <end position="115"/>
    </location>
</feature>
<dbReference type="RefSeq" id="WP_092928948.1">
    <property type="nucleotide sequence ID" value="NZ_FOMZ01000015.1"/>
</dbReference>
<evidence type="ECO:0000259" key="3">
    <source>
        <dbReference type="Pfam" id="PF10756"/>
    </source>
</evidence>
<proteinExistence type="predicted"/>
<dbReference type="Pfam" id="PF10756">
    <property type="entry name" value="bPH_6"/>
    <property type="match status" value="1"/>
</dbReference>
<dbReference type="AlphaFoldDB" id="A0A1I2B2Y8"/>
<dbReference type="EMBL" id="FOMZ01000015">
    <property type="protein sequence ID" value="SFE50456.1"/>
    <property type="molecule type" value="Genomic_DNA"/>
</dbReference>
<dbReference type="InterPro" id="IPR019692">
    <property type="entry name" value="CFP-6_PH"/>
</dbReference>
<keyword evidence="2" id="KW-1133">Transmembrane helix</keyword>
<keyword evidence="2" id="KW-0812">Transmembrane</keyword>
<feature type="domain" description="Low molecular weight protein antigen 6 PH" evidence="3">
    <location>
        <begin position="136"/>
        <end position="206"/>
    </location>
</feature>
<gene>
    <name evidence="4" type="ORF">SAMN04487819_11540</name>
</gene>
<keyword evidence="2" id="KW-0472">Membrane</keyword>
<evidence type="ECO:0000313" key="5">
    <source>
        <dbReference type="Proteomes" id="UP000198716"/>
    </source>
</evidence>
<dbReference type="Proteomes" id="UP000198716">
    <property type="component" value="Unassembled WGS sequence"/>
</dbReference>
<protein>
    <submittedName>
        <fullName evidence="4">PH domain-containing protein</fullName>
    </submittedName>
</protein>
<feature type="compositionally biased region" description="Low complexity" evidence="1">
    <location>
        <begin position="50"/>
        <end position="65"/>
    </location>
</feature>
<accession>A0A1I2B2Y8</accession>
<reference evidence="5" key="1">
    <citation type="submission" date="2016-10" db="EMBL/GenBank/DDBJ databases">
        <authorList>
            <person name="Varghese N."/>
            <person name="Submissions S."/>
        </authorList>
    </citation>
    <scope>NUCLEOTIDE SEQUENCE [LARGE SCALE GENOMIC DNA]</scope>
    <source>
        <strain evidence="5">DSM 45004</strain>
    </source>
</reference>
<feature type="region of interest" description="Disordered" evidence="1">
    <location>
        <begin position="1"/>
        <end position="85"/>
    </location>
</feature>
<feature type="compositionally biased region" description="Basic and acidic residues" evidence="1">
    <location>
        <begin position="1"/>
        <end position="21"/>
    </location>
</feature>
<feature type="compositionally biased region" description="Basic and acidic residues" evidence="1">
    <location>
        <begin position="66"/>
        <end position="76"/>
    </location>
</feature>
<keyword evidence="5" id="KW-1185">Reference proteome</keyword>
<evidence type="ECO:0000256" key="1">
    <source>
        <dbReference type="SAM" id="MobiDB-lite"/>
    </source>
</evidence>
<evidence type="ECO:0000313" key="4">
    <source>
        <dbReference type="EMBL" id="SFE50456.1"/>
    </source>
</evidence>
<evidence type="ECO:0000256" key="2">
    <source>
        <dbReference type="SAM" id="Phobius"/>
    </source>
</evidence>
<sequence length="216" mass="23806">MNDSQENDRPSEPEAREEPPRPETTGTEEQRADSANESGTESDSGHEATSETGDTGETTAGAPDATTEREPEHPPEGDSEQAEPPELPSRLVFRITRVGLLVILVVAFCISPIAASLPPLSVLYLIPLGLIVWLVRTRTVVDESGITARTLTGRTRMDWSDIRALRLDERHWVRAVTTSDREVRLPAIRVRDVPRLAVMSRGRIQDPSRPKDADAD</sequence>